<dbReference type="GO" id="GO:0000175">
    <property type="term" value="F:3'-5'-RNA exonuclease activity"/>
    <property type="evidence" value="ECO:0007669"/>
    <property type="project" value="TreeGrafter"/>
</dbReference>
<comment type="catalytic activity">
    <reaction evidence="9">
        <text>RNA(n+1) + phosphate = RNA(n) + a ribonucleoside 5'-diphosphate</text>
        <dbReference type="Rhea" id="RHEA:22096"/>
        <dbReference type="Rhea" id="RHEA-COMP:14527"/>
        <dbReference type="Rhea" id="RHEA-COMP:17342"/>
        <dbReference type="ChEBI" id="CHEBI:43474"/>
        <dbReference type="ChEBI" id="CHEBI:57930"/>
        <dbReference type="ChEBI" id="CHEBI:140395"/>
        <dbReference type="EC" id="2.7.7.8"/>
    </reaction>
</comment>
<evidence type="ECO:0000256" key="3">
    <source>
        <dbReference type="ARBA" id="ARBA00022490"/>
    </source>
</evidence>
<feature type="domain" description="S1 motif" evidence="11">
    <location>
        <begin position="624"/>
        <end position="692"/>
    </location>
</feature>
<dbReference type="PANTHER" id="PTHR11252:SF0">
    <property type="entry name" value="POLYRIBONUCLEOTIDE NUCLEOTIDYLTRANSFERASE 1, MITOCHONDRIAL"/>
    <property type="match status" value="1"/>
</dbReference>
<feature type="binding site" evidence="9">
    <location>
        <position position="494"/>
    </location>
    <ligand>
        <name>Mg(2+)</name>
        <dbReference type="ChEBI" id="CHEBI:18420"/>
    </ligand>
</feature>
<reference evidence="12 13" key="1">
    <citation type="journal article" date="2016" name="Nat. Commun.">
        <title>Thousands of microbial genomes shed light on interconnected biogeochemical processes in an aquifer system.</title>
        <authorList>
            <person name="Anantharaman K."/>
            <person name="Brown C.T."/>
            <person name="Hug L.A."/>
            <person name="Sharon I."/>
            <person name="Castelle C.J."/>
            <person name="Probst A.J."/>
            <person name="Thomas B.C."/>
            <person name="Singh A."/>
            <person name="Wilkins M.J."/>
            <person name="Karaoz U."/>
            <person name="Brodie E.L."/>
            <person name="Williams K.H."/>
            <person name="Hubbard S.S."/>
            <person name="Banfield J.F."/>
        </authorList>
    </citation>
    <scope>NUCLEOTIDE SEQUENCE [LARGE SCALE GENOMIC DNA]</scope>
</reference>
<dbReference type="SUPFAM" id="SSF54211">
    <property type="entry name" value="Ribosomal protein S5 domain 2-like"/>
    <property type="match status" value="2"/>
</dbReference>
<dbReference type="SUPFAM" id="SSF50249">
    <property type="entry name" value="Nucleic acid-binding proteins"/>
    <property type="match status" value="1"/>
</dbReference>
<evidence type="ECO:0000256" key="8">
    <source>
        <dbReference type="ARBA" id="ARBA00022884"/>
    </source>
</evidence>
<comment type="function">
    <text evidence="9">Involved in mRNA degradation. Catalyzes the phosphorolysis of single-stranded polyribonucleotides processively in the 3'- to 5'-direction.</text>
</comment>
<keyword evidence="4 9" id="KW-0808">Transferase</keyword>
<dbReference type="CDD" id="cd04472">
    <property type="entry name" value="S1_PNPase"/>
    <property type="match status" value="1"/>
</dbReference>
<evidence type="ECO:0000256" key="9">
    <source>
        <dbReference type="HAMAP-Rule" id="MF_01595"/>
    </source>
</evidence>
<evidence type="ECO:0000313" key="13">
    <source>
        <dbReference type="Proteomes" id="UP000177369"/>
    </source>
</evidence>
<dbReference type="FunFam" id="3.30.1370.10:FF:000001">
    <property type="entry name" value="Polyribonucleotide nucleotidyltransferase"/>
    <property type="match status" value="1"/>
</dbReference>
<dbReference type="GO" id="GO:0004654">
    <property type="term" value="F:polyribonucleotide nucleotidyltransferase activity"/>
    <property type="evidence" value="ECO:0007669"/>
    <property type="project" value="UniProtKB-UniRule"/>
</dbReference>
<dbReference type="CDD" id="cd11364">
    <property type="entry name" value="RNase_PH_PNPase_2"/>
    <property type="match status" value="1"/>
</dbReference>
<dbReference type="CDD" id="cd11363">
    <property type="entry name" value="RNase_PH_PNPase_1"/>
    <property type="match status" value="1"/>
</dbReference>
<dbReference type="Gene3D" id="2.40.50.140">
    <property type="entry name" value="Nucleic acid-binding proteins"/>
    <property type="match status" value="1"/>
</dbReference>
<dbReference type="GO" id="GO:0006402">
    <property type="term" value="P:mRNA catabolic process"/>
    <property type="evidence" value="ECO:0007669"/>
    <property type="project" value="UniProtKB-UniRule"/>
</dbReference>
<organism evidence="12 13">
    <name type="scientific">Candidatus Curtissbacteria bacterium RIFCSPHIGHO2_02_FULL_40_16b</name>
    <dbReference type="NCBI Taxonomy" id="1797714"/>
    <lineage>
        <taxon>Bacteria</taxon>
        <taxon>Candidatus Curtissiibacteriota</taxon>
    </lineage>
</organism>
<evidence type="ECO:0000313" key="12">
    <source>
        <dbReference type="EMBL" id="OGD88737.1"/>
    </source>
</evidence>
<dbReference type="AlphaFoldDB" id="A0A1F5GA76"/>
<dbReference type="InterPro" id="IPR003029">
    <property type="entry name" value="S1_domain"/>
</dbReference>
<dbReference type="InterPro" id="IPR020568">
    <property type="entry name" value="Ribosomal_Su5_D2-typ_SF"/>
</dbReference>
<dbReference type="NCBIfam" id="TIGR03591">
    <property type="entry name" value="polynuc_phos"/>
    <property type="match status" value="1"/>
</dbReference>
<dbReference type="EC" id="2.7.7.8" evidence="9"/>
<dbReference type="InterPro" id="IPR001247">
    <property type="entry name" value="ExoRNase_PH_dom1"/>
</dbReference>
<dbReference type="PROSITE" id="PS50084">
    <property type="entry name" value="KH_TYPE_1"/>
    <property type="match status" value="1"/>
</dbReference>
<dbReference type="Pfam" id="PF00575">
    <property type="entry name" value="S1"/>
    <property type="match status" value="1"/>
</dbReference>
<evidence type="ECO:0000256" key="5">
    <source>
        <dbReference type="ARBA" id="ARBA00022695"/>
    </source>
</evidence>
<dbReference type="Pfam" id="PF01138">
    <property type="entry name" value="RNase_PH"/>
    <property type="match status" value="2"/>
</dbReference>
<dbReference type="GO" id="GO:0006396">
    <property type="term" value="P:RNA processing"/>
    <property type="evidence" value="ECO:0007669"/>
    <property type="project" value="InterPro"/>
</dbReference>
<dbReference type="SUPFAM" id="SSF46915">
    <property type="entry name" value="Polynucleotide phosphorylase/guanosine pentaphosphate synthase (PNPase/GPSI), domain 3"/>
    <property type="match status" value="1"/>
</dbReference>
<dbReference type="SMART" id="SM00322">
    <property type="entry name" value="KH"/>
    <property type="match status" value="1"/>
</dbReference>
<dbReference type="CDD" id="cd02393">
    <property type="entry name" value="KH-I_PNPase"/>
    <property type="match status" value="1"/>
</dbReference>
<dbReference type="PIRSF" id="PIRSF005499">
    <property type="entry name" value="PNPase"/>
    <property type="match status" value="1"/>
</dbReference>
<dbReference type="InterPro" id="IPR036456">
    <property type="entry name" value="PNPase_PH_RNA-bd_sf"/>
</dbReference>
<dbReference type="InterPro" id="IPR004087">
    <property type="entry name" value="KH_dom"/>
</dbReference>
<dbReference type="NCBIfam" id="NF008805">
    <property type="entry name" value="PRK11824.1"/>
    <property type="match status" value="1"/>
</dbReference>
<dbReference type="SUPFAM" id="SSF54791">
    <property type="entry name" value="Eukaryotic type KH-domain (KH-domain type I)"/>
    <property type="match status" value="1"/>
</dbReference>
<protein>
    <recommendedName>
        <fullName evidence="9">Polyribonucleotide nucleotidyltransferase</fullName>
        <ecNumber evidence="9">2.7.7.8</ecNumber>
    </recommendedName>
    <alternativeName>
        <fullName evidence="9">Polynucleotide phosphorylase</fullName>
        <shortName evidence="9">PNPase</shortName>
    </alternativeName>
</protein>
<dbReference type="InterPro" id="IPR036345">
    <property type="entry name" value="ExoRNase_PH_dom2_sf"/>
</dbReference>
<feature type="binding site" evidence="9">
    <location>
        <position position="488"/>
    </location>
    <ligand>
        <name>Mg(2+)</name>
        <dbReference type="ChEBI" id="CHEBI:18420"/>
    </ligand>
</feature>
<dbReference type="GO" id="GO:0003723">
    <property type="term" value="F:RNA binding"/>
    <property type="evidence" value="ECO:0007669"/>
    <property type="project" value="UniProtKB-UniRule"/>
</dbReference>
<dbReference type="EMBL" id="MFBD01000018">
    <property type="protein sequence ID" value="OGD88737.1"/>
    <property type="molecule type" value="Genomic_DNA"/>
</dbReference>
<dbReference type="SMART" id="SM00316">
    <property type="entry name" value="S1"/>
    <property type="match status" value="1"/>
</dbReference>
<dbReference type="InterPro" id="IPR036612">
    <property type="entry name" value="KH_dom_type_1_sf"/>
</dbReference>
<dbReference type="FunFam" id="3.30.230.70:FF:000002">
    <property type="entry name" value="Polyribonucleotide nucleotidyltransferase"/>
    <property type="match status" value="1"/>
</dbReference>
<dbReference type="GO" id="GO:0000287">
    <property type="term" value="F:magnesium ion binding"/>
    <property type="evidence" value="ECO:0007669"/>
    <property type="project" value="UniProtKB-UniRule"/>
</dbReference>
<dbReference type="InterPro" id="IPR012162">
    <property type="entry name" value="PNPase"/>
</dbReference>
<feature type="compositionally biased region" description="Basic residues" evidence="10">
    <location>
        <begin position="726"/>
        <end position="735"/>
    </location>
</feature>
<dbReference type="FunFam" id="3.30.230.70:FF:000001">
    <property type="entry name" value="Polyribonucleotide nucleotidyltransferase"/>
    <property type="match status" value="1"/>
</dbReference>
<dbReference type="Proteomes" id="UP000177369">
    <property type="component" value="Unassembled WGS sequence"/>
</dbReference>
<gene>
    <name evidence="9" type="primary">pnp</name>
    <name evidence="12" type="ORF">A3D04_04235</name>
</gene>
<dbReference type="PANTHER" id="PTHR11252">
    <property type="entry name" value="POLYRIBONUCLEOTIDE NUCLEOTIDYLTRANSFERASE"/>
    <property type="match status" value="1"/>
</dbReference>
<dbReference type="InterPro" id="IPR027408">
    <property type="entry name" value="PNPase/RNase_PH_dom_sf"/>
</dbReference>
<keyword evidence="6 9" id="KW-0479">Metal-binding</keyword>
<dbReference type="STRING" id="1797714.A3D04_04235"/>
<evidence type="ECO:0000256" key="2">
    <source>
        <dbReference type="ARBA" id="ARBA00007404"/>
    </source>
</evidence>
<comment type="subcellular location">
    <subcellularLocation>
        <location evidence="1 9">Cytoplasm</location>
    </subcellularLocation>
</comment>
<comment type="similarity">
    <text evidence="2 9">Belongs to the polyribonucleotide nucleotidyltransferase family.</text>
</comment>
<keyword evidence="8 9" id="KW-0694">RNA-binding</keyword>
<dbReference type="GO" id="GO:0005829">
    <property type="term" value="C:cytosol"/>
    <property type="evidence" value="ECO:0007669"/>
    <property type="project" value="TreeGrafter"/>
</dbReference>
<keyword evidence="7 9" id="KW-0460">Magnesium</keyword>
<evidence type="ECO:0000256" key="6">
    <source>
        <dbReference type="ARBA" id="ARBA00022723"/>
    </source>
</evidence>
<dbReference type="PROSITE" id="PS50126">
    <property type="entry name" value="S1"/>
    <property type="match status" value="1"/>
</dbReference>
<dbReference type="FunFam" id="2.40.50.140:FF:000023">
    <property type="entry name" value="Polyribonucleotide nucleotidyltransferase"/>
    <property type="match status" value="1"/>
</dbReference>
<evidence type="ECO:0000256" key="4">
    <source>
        <dbReference type="ARBA" id="ARBA00022679"/>
    </source>
</evidence>
<sequence>MNKKIRKEFDLGGKKFTLETGEIALQANGSVLASYGETVVLATVVTQTPKTDIGFFPLSVDYEEKLYAGGKISTSRFIKRENRPTEAAVLTSRLIDRSIRPLFPKDFQNEVQVIITVLSIDQQNDPDIVSLIATSAALAISDVPWNGPLSGVRVGKHNGEYILNPTEEERKLCDLEIVLASSKENVVMLEAEATEADEKSVVEAIKFGLDQGKTVISQIENMAREAGKKKHEYVPQKASEENESKIKKYIRDNFMEDFKTASQDEGWFEEKIETLTAEFIKEDEESLNSKILSDILDEEVANILRDKILINKKRTDGRSPDEIRDITTKVEVLPRTHGSAIFQRGETQAISIATLGSPALEQLIEGMEGEETKRYMHHYNFPPFSVGEVSRRGAPGRREIGHGALAEKAIRPVIPENDKFPYTIRVVTEITSSAGSTSMAAVCGSTLALMDAGVPIKEPVAGISIGLITDKKDKSNYVTITDIAYQEDAQGDMDFKVAGTKNGVTAIQMDIKLDGIPVKILEEALSKAKKARLEILDKILATIPTYRRSVSKYAPTIILVKIDPSKIGDVIGSGGRIINKIISNTGAAIDINDEGTVTISSKDVNACKKAAEIIEGIVKEAQVGEVYEGEVKRILPFGAMVEILPGKEGLVHISKLAPFRVNKVEDVVKVGQKVKTRVAEIDEQGRVNLSMIFGNNAEGEDRKDKDKTRGRDFQNRKFSKPDPKNFKNRGPRHRY</sequence>
<accession>A0A1F5GA76</accession>
<dbReference type="InterPro" id="IPR004088">
    <property type="entry name" value="KH_dom_type_1"/>
</dbReference>
<dbReference type="Gene3D" id="3.30.1370.10">
    <property type="entry name" value="K Homology domain, type 1"/>
    <property type="match status" value="1"/>
</dbReference>
<dbReference type="Pfam" id="PF03725">
    <property type="entry name" value="RNase_PH_C"/>
    <property type="match status" value="2"/>
</dbReference>
<evidence type="ECO:0000259" key="11">
    <source>
        <dbReference type="PROSITE" id="PS50126"/>
    </source>
</evidence>
<evidence type="ECO:0000256" key="7">
    <source>
        <dbReference type="ARBA" id="ARBA00022842"/>
    </source>
</evidence>
<name>A0A1F5GA76_9BACT</name>
<dbReference type="InterPro" id="IPR012340">
    <property type="entry name" value="NA-bd_OB-fold"/>
</dbReference>
<evidence type="ECO:0000256" key="1">
    <source>
        <dbReference type="ARBA" id="ARBA00004496"/>
    </source>
</evidence>
<comment type="cofactor">
    <cofactor evidence="9">
        <name>Mg(2+)</name>
        <dbReference type="ChEBI" id="CHEBI:18420"/>
    </cofactor>
</comment>
<dbReference type="HAMAP" id="MF_01595">
    <property type="entry name" value="PNPase"/>
    <property type="match status" value="1"/>
</dbReference>
<dbReference type="Gene3D" id="3.30.230.70">
    <property type="entry name" value="GHMP Kinase, N-terminal domain"/>
    <property type="match status" value="2"/>
</dbReference>
<feature type="compositionally biased region" description="Basic and acidic residues" evidence="10">
    <location>
        <begin position="699"/>
        <end position="725"/>
    </location>
</feature>
<dbReference type="InterPro" id="IPR015847">
    <property type="entry name" value="ExoRNase_PH_dom2"/>
</dbReference>
<keyword evidence="3 9" id="KW-0963">Cytoplasm</keyword>
<comment type="caution">
    <text evidence="12">The sequence shown here is derived from an EMBL/GenBank/DDBJ whole genome shotgun (WGS) entry which is preliminary data.</text>
</comment>
<proteinExistence type="inferred from homology"/>
<dbReference type="SUPFAM" id="SSF55666">
    <property type="entry name" value="Ribonuclease PH domain 2-like"/>
    <property type="match status" value="2"/>
</dbReference>
<keyword evidence="5 9" id="KW-0548">Nucleotidyltransferase</keyword>
<evidence type="ECO:0000256" key="10">
    <source>
        <dbReference type="SAM" id="MobiDB-lite"/>
    </source>
</evidence>
<dbReference type="Pfam" id="PF00013">
    <property type="entry name" value="KH_1"/>
    <property type="match status" value="1"/>
</dbReference>
<feature type="region of interest" description="Disordered" evidence="10">
    <location>
        <begin position="692"/>
        <end position="735"/>
    </location>
</feature>